<dbReference type="AlphaFoldDB" id="A0AAQ1HMK9"/>
<dbReference type="Proteomes" id="UP000183385">
    <property type="component" value="Unassembled WGS sequence"/>
</dbReference>
<gene>
    <name evidence="1" type="ORF">SAMN05216577_11053</name>
</gene>
<dbReference type="RefSeq" id="WP_074980166.1">
    <property type="nucleotide sequence ID" value="NZ_FOLS01000010.1"/>
</dbReference>
<accession>A0AAQ1HMK9</accession>
<comment type="caution">
    <text evidence="1">The sequence shown here is derived from an EMBL/GenBank/DDBJ whole genome shotgun (WGS) entry which is preliminary data.</text>
</comment>
<protein>
    <submittedName>
        <fullName evidence="1">P2-like prophage tail protein X</fullName>
    </submittedName>
</protein>
<dbReference type="InterPro" id="IPR008861">
    <property type="entry name" value="GpX-like"/>
</dbReference>
<dbReference type="EMBL" id="FOLS01000010">
    <property type="protein sequence ID" value="SFC75604.1"/>
    <property type="molecule type" value="Genomic_DNA"/>
</dbReference>
<keyword evidence="2" id="KW-1185">Reference proteome</keyword>
<proteinExistence type="predicted"/>
<reference evidence="1 2" key="1">
    <citation type="submission" date="2016-10" db="EMBL/GenBank/DDBJ databases">
        <authorList>
            <person name="Varghese N."/>
            <person name="Submissions S."/>
        </authorList>
    </citation>
    <scope>NUCLEOTIDE SEQUENCE [LARGE SCALE GENOMIC DNA]</scope>
    <source>
        <strain evidence="1 2">LMG 18378</strain>
    </source>
</reference>
<evidence type="ECO:0000313" key="1">
    <source>
        <dbReference type="EMBL" id="SFC75604.1"/>
    </source>
</evidence>
<dbReference type="Pfam" id="PF05489">
    <property type="entry name" value="Phage_tail_X"/>
    <property type="match status" value="1"/>
</dbReference>
<name>A0AAQ1HMK9_9PSED</name>
<organism evidence="1 2">
    <name type="scientific">Pseudomonas citronellolis</name>
    <dbReference type="NCBI Taxonomy" id="53408"/>
    <lineage>
        <taxon>Bacteria</taxon>
        <taxon>Pseudomonadati</taxon>
        <taxon>Pseudomonadota</taxon>
        <taxon>Gammaproteobacteria</taxon>
        <taxon>Pseudomonadales</taxon>
        <taxon>Pseudomonadaceae</taxon>
        <taxon>Pseudomonas</taxon>
    </lineage>
</organism>
<sequence>MAAAQLRTLQNDTVDALCWRHYGRTAGVAELVLDANPGLAEYGSVLPQGLTVTLPDAPDVTPERQVVNLWD</sequence>
<evidence type="ECO:0000313" key="2">
    <source>
        <dbReference type="Proteomes" id="UP000183385"/>
    </source>
</evidence>